<accession>A0A1M4TSG8</accession>
<proteinExistence type="predicted"/>
<name>A0A1M4TSG8_9FLAO</name>
<reference evidence="2" key="1">
    <citation type="submission" date="2016-11" db="EMBL/GenBank/DDBJ databases">
        <authorList>
            <person name="Varghese N."/>
            <person name="Submissions S."/>
        </authorList>
    </citation>
    <scope>NUCLEOTIDE SEQUENCE [LARGE SCALE GENOMIC DNA]</scope>
    <source>
        <strain evidence="2">DSM 27619</strain>
    </source>
</reference>
<protein>
    <submittedName>
        <fullName evidence="1">Uncharacterized protein</fullName>
    </submittedName>
</protein>
<gene>
    <name evidence="1" type="ORF">SAMN05443633_101310</name>
</gene>
<keyword evidence="2" id="KW-1185">Reference proteome</keyword>
<evidence type="ECO:0000313" key="2">
    <source>
        <dbReference type="Proteomes" id="UP000184518"/>
    </source>
</evidence>
<sequence length="149" mass="17423">MKLHQRKFTEIKILLKEKLGEKIRTEEKYGTEYLEIDGSKVWMSADDKELIVGYGFSHTHFTDDDNLYEGIIQFFDLLTNPVKITDYIKGNTIFKTVVEIEYLNAQPLNIGETGLLFYPYWKKTKTEISLILPILTKKDIEKEVNVIIN</sequence>
<evidence type="ECO:0000313" key="1">
    <source>
        <dbReference type="EMBL" id="SHE47247.1"/>
    </source>
</evidence>
<dbReference type="RefSeq" id="WP_072952861.1">
    <property type="nucleotide sequence ID" value="NZ_FQUT01000001.1"/>
</dbReference>
<dbReference type="STRING" id="1416778.SAMN05443633_101310"/>
<organism evidence="1 2">
    <name type="scientific">Chryseobacterium arachidis</name>
    <dbReference type="NCBI Taxonomy" id="1416778"/>
    <lineage>
        <taxon>Bacteria</taxon>
        <taxon>Pseudomonadati</taxon>
        <taxon>Bacteroidota</taxon>
        <taxon>Flavobacteriia</taxon>
        <taxon>Flavobacteriales</taxon>
        <taxon>Weeksellaceae</taxon>
        <taxon>Chryseobacterium group</taxon>
        <taxon>Chryseobacterium</taxon>
    </lineage>
</organism>
<dbReference type="EMBL" id="FQUT01000001">
    <property type="protein sequence ID" value="SHE47247.1"/>
    <property type="molecule type" value="Genomic_DNA"/>
</dbReference>
<dbReference type="Proteomes" id="UP000184518">
    <property type="component" value="Unassembled WGS sequence"/>
</dbReference>
<dbReference type="OrthoDB" id="979480at2"/>
<dbReference type="AlphaFoldDB" id="A0A1M4TSG8"/>